<dbReference type="RefSeq" id="WP_183495814.1">
    <property type="nucleotide sequence ID" value="NZ_JACIFF010000005.1"/>
</dbReference>
<evidence type="ECO:0000313" key="3">
    <source>
        <dbReference type="Proteomes" id="UP000576209"/>
    </source>
</evidence>
<dbReference type="InterPro" id="IPR014895">
    <property type="entry name" value="Alginate_lyase_2"/>
</dbReference>
<organism evidence="2 3">
    <name type="scientific">Neolewinella aquimaris</name>
    <dbReference type="NCBI Taxonomy" id="1835722"/>
    <lineage>
        <taxon>Bacteria</taxon>
        <taxon>Pseudomonadati</taxon>
        <taxon>Bacteroidota</taxon>
        <taxon>Saprospiria</taxon>
        <taxon>Saprospirales</taxon>
        <taxon>Lewinellaceae</taxon>
        <taxon>Neolewinella</taxon>
    </lineage>
</organism>
<dbReference type="PROSITE" id="PS51257">
    <property type="entry name" value="PROKAR_LIPOPROTEIN"/>
    <property type="match status" value="1"/>
</dbReference>
<dbReference type="EMBL" id="JACIFF010000005">
    <property type="protein sequence ID" value="MBB4079573.1"/>
    <property type="molecule type" value="Genomic_DNA"/>
</dbReference>
<accession>A0A840E6J4</accession>
<dbReference type="InterPro" id="IPR013320">
    <property type="entry name" value="ConA-like_dom_sf"/>
</dbReference>
<proteinExistence type="predicted"/>
<reference evidence="2 3" key="1">
    <citation type="submission" date="2020-08" db="EMBL/GenBank/DDBJ databases">
        <title>Genomic Encyclopedia of Type Strains, Phase IV (KMG-IV): sequencing the most valuable type-strain genomes for metagenomic binning, comparative biology and taxonomic classification.</title>
        <authorList>
            <person name="Goeker M."/>
        </authorList>
    </citation>
    <scope>NUCLEOTIDE SEQUENCE [LARGE SCALE GENOMIC DNA]</scope>
    <source>
        <strain evidence="2 3">DSM 105137</strain>
    </source>
</reference>
<name>A0A840E6J4_9BACT</name>
<dbReference type="Gene3D" id="2.60.120.200">
    <property type="match status" value="1"/>
</dbReference>
<evidence type="ECO:0000313" key="2">
    <source>
        <dbReference type="EMBL" id="MBB4079573.1"/>
    </source>
</evidence>
<dbReference type="Pfam" id="PF08787">
    <property type="entry name" value="Alginate_lyase2"/>
    <property type="match status" value="1"/>
</dbReference>
<dbReference type="Proteomes" id="UP000576209">
    <property type="component" value="Unassembled WGS sequence"/>
</dbReference>
<sequence>MYRHFFFGLLLLTALLGCGEKTIPRPTGGSVEPELPPTAATHDIDLNHWKLTLPVGAPTEVEPPEILKYAELAEVKPYMYDDTTDGSLVFYASPGASTANSSYSRSELREQMVPGSNNVNWTFEQGGKLRGRLSVPEVSRDEAGKPHRVIVMQIHGRLTNEQRDLIGEDDNNAPPIMKVYWQDGKVRLKSKYLKNPDATYEELLHTSAWGDDEGYTFPEAVGTEPFTLEIVADGTGMRVSLNDKETHTYSGPDMEKWGVFENYFKAGNYLQAKDSAAFARVKYYELEVSHQ</sequence>
<dbReference type="GO" id="GO:0005975">
    <property type="term" value="P:carbohydrate metabolic process"/>
    <property type="evidence" value="ECO:0007669"/>
    <property type="project" value="UniProtKB-ARBA"/>
</dbReference>
<gene>
    <name evidence="2" type="ORF">GGR28_002198</name>
</gene>
<evidence type="ECO:0000259" key="1">
    <source>
        <dbReference type="Pfam" id="PF08787"/>
    </source>
</evidence>
<comment type="caution">
    <text evidence="2">The sequence shown here is derived from an EMBL/GenBank/DDBJ whole genome shotgun (WGS) entry which is preliminary data.</text>
</comment>
<protein>
    <recommendedName>
        <fullName evidence="1">Alginate lyase 2 domain-containing protein</fullName>
    </recommendedName>
</protein>
<dbReference type="AlphaFoldDB" id="A0A840E6J4"/>
<dbReference type="SUPFAM" id="SSF49899">
    <property type="entry name" value="Concanavalin A-like lectins/glucanases"/>
    <property type="match status" value="1"/>
</dbReference>
<feature type="domain" description="Alginate lyase 2" evidence="1">
    <location>
        <begin position="44"/>
        <end position="290"/>
    </location>
</feature>
<keyword evidence="3" id="KW-1185">Reference proteome</keyword>
<dbReference type="GO" id="GO:0004553">
    <property type="term" value="F:hydrolase activity, hydrolyzing O-glycosyl compounds"/>
    <property type="evidence" value="ECO:0007669"/>
    <property type="project" value="UniProtKB-ARBA"/>
</dbReference>